<dbReference type="InterPro" id="IPR020841">
    <property type="entry name" value="PKS_Beta-ketoAc_synthase_dom"/>
</dbReference>
<keyword evidence="15" id="KW-1185">Reference proteome</keyword>
<dbReference type="SUPFAM" id="SSF53335">
    <property type="entry name" value="S-adenosyl-L-methionine-dependent methyltransferases"/>
    <property type="match status" value="1"/>
</dbReference>
<dbReference type="SUPFAM" id="SSF56801">
    <property type="entry name" value="Acetyl-CoA synthetase-like"/>
    <property type="match status" value="1"/>
</dbReference>
<dbReference type="Pfam" id="PF00698">
    <property type="entry name" value="Acyl_transf_1"/>
    <property type="match status" value="1"/>
</dbReference>
<evidence type="ECO:0000313" key="15">
    <source>
        <dbReference type="Proteomes" id="UP000078559"/>
    </source>
</evidence>
<keyword evidence="7" id="KW-0560">Oxidoreductase</keyword>
<dbReference type="PROSITE" id="PS52004">
    <property type="entry name" value="KS3_2"/>
    <property type="match status" value="1"/>
</dbReference>
<feature type="region of interest" description="N-terminal hotdog fold" evidence="9">
    <location>
        <begin position="882"/>
        <end position="1029"/>
    </location>
</feature>
<dbReference type="SUPFAM" id="SSF52777">
    <property type="entry name" value="CoA-dependent acyltransferases"/>
    <property type="match status" value="2"/>
</dbReference>
<dbReference type="PROSITE" id="PS52019">
    <property type="entry name" value="PKS_MFAS_DH"/>
    <property type="match status" value="1"/>
</dbReference>
<dbReference type="Pfam" id="PF08242">
    <property type="entry name" value="Methyltransf_12"/>
    <property type="match status" value="1"/>
</dbReference>
<keyword evidence="8" id="KW-0511">Multifunctional enzyme</keyword>
<dbReference type="SUPFAM" id="SSF52151">
    <property type="entry name" value="FabD/lysophospholipase-like"/>
    <property type="match status" value="1"/>
</dbReference>
<dbReference type="PROSITE" id="PS00455">
    <property type="entry name" value="AMP_BINDING"/>
    <property type="match status" value="1"/>
</dbReference>
<accession>A0A194VJV6</accession>
<evidence type="ECO:0000259" key="11">
    <source>
        <dbReference type="PROSITE" id="PS50075"/>
    </source>
</evidence>
<keyword evidence="3" id="KW-0436">Ligase</keyword>
<dbReference type="GO" id="GO:0031177">
    <property type="term" value="F:phosphopantetheine binding"/>
    <property type="evidence" value="ECO:0007669"/>
    <property type="project" value="InterPro"/>
</dbReference>
<dbReference type="InterPro" id="IPR042104">
    <property type="entry name" value="PKS_dehydratase_sf"/>
</dbReference>
<dbReference type="Gene3D" id="1.10.1200.10">
    <property type="entry name" value="ACP-like"/>
    <property type="match status" value="2"/>
</dbReference>
<dbReference type="InterPro" id="IPR020807">
    <property type="entry name" value="PKS_DH"/>
</dbReference>
<feature type="region of interest" description="C-terminal hotdog fold" evidence="9">
    <location>
        <begin position="1046"/>
        <end position="1212"/>
    </location>
</feature>
<dbReference type="GO" id="GO:0006633">
    <property type="term" value="P:fatty acid biosynthetic process"/>
    <property type="evidence" value="ECO:0007669"/>
    <property type="project" value="InterPro"/>
</dbReference>
<dbReference type="InterPro" id="IPR042099">
    <property type="entry name" value="ANL_N_sf"/>
</dbReference>
<dbReference type="PROSITE" id="PS00012">
    <property type="entry name" value="PHOSPHOPANTETHEINE"/>
    <property type="match status" value="2"/>
</dbReference>
<dbReference type="CDD" id="cd19532">
    <property type="entry name" value="C_PKS-NRPS"/>
    <property type="match status" value="1"/>
</dbReference>
<dbReference type="Gene3D" id="3.10.129.110">
    <property type="entry name" value="Polyketide synthase dehydratase"/>
    <property type="match status" value="1"/>
</dbReference>
<evidence type="ECO:0000256" key="6">
    <source>
        <dbReference type="ARBA" id="ARBA00022737"/>
    </source>
</evidence>
<dbReference type="InterPro" id="IPR014043">
    <property type="entry name" value="Acyl_transferase_dom"/>
</dbReference>
<evidence type="ECO:0000256" key="4">
    <source>
        <dbReference type="ARBA" id="ARBA00022603"/>
    </source>
</evidence>
<dbReference type="SUPFAM" id="SSF53901">
    <property type="entry name" value="Thiolase-like"/>
    <property type="match status" value="1"/>
</dbReference>
<dbReference type="InterPro" id="IPR016035">
    <property type="entry name" value="Acyl_Trfase/lysoPLipase"/>
</dbReference>
<keyword evidence="1" id="KW-0596">Phosphopantetheine</keyword>
<evidence type="ECO:0000256" key="8">
    <source>
        <dbReference type="ARBA" id="ARBA00023268"/>
    </source>
</evidence>
<dbReference type="Pfam" id="PF14765">
    <property type="entry name" value="PS-DH"/>
    <property type="match status" value="1"/>
</dbReference>
<dbReference type="Gene3D" id="3.40.50.720">
    <property type="entry name" value="NAD(P)-binding Rossmann-like Domain"/>
    <property type="match status" value="2"/>
</dbReference>
<dbReference type="SMART" id="SM00823">
    <property type="entry name" value="PKS_PP"/>
    <property type="match status" value="2"/>
</dbReference>
<reference evidence="14" key="1">
    <citation type="submission" date="2014-12" db="EMBL/GenBank/DDBJ databases">
        <title>Genome Sequence of Valsa Canker Pathogens Uncovers a Specific Adaption of Colonization on Woody Bark.</title>
        <authorList>
            <person name="Yin Z."/>
            <person name="Liu H."/>
            <person name="Gao X."/>
            <person name="Li Z."/>
            <person name="Song N."/>
            <person name="Ke X."/>
            <person name="Dai Q."/>
            <person name="Wu Y."/>
            <person name="Sun Y."/>
            <person name="Xu J.-R."/>
            <person name="Kang Z.K."/>
            <person name="Wang L."/>
            <person name="Huang L."/>
        </authorList>
    </citation>
    <scope>NUCLEOTIDE SEQUENCE [LARGE SCALE GENOMIC DNA]</scope>
    <source>
        <strain evidence="14">03-8</strain>
    </source>
</reference>
<feature type="domain" description="Ketosynthase family 3 (KS3)" evidence="12">
    <location>
        <begin position="1"/>
        <end position="364"/>
    </location>
</feature>
<dbReference type="Gene3D" id="3.30.300.30">
    <property type="match status" value="1"/>
</dbReference>
<dbReference type="SUPFAM" id="SSF47336">
    <property type="entry name" value="ACP-like"/>
    <property type="match status" value="2"/>
</dbReference>
<dbReference type="InterPro" id="IPR016039">
    <property type="entry name" value="Thiolase-like"/>
</dbReference>
<dbReference type="InterPro" id="IPR049552">
    <property type="entry name" value="PKS_DH_N"/>
</dbReference>
<dbReference type="InterPro" id="IPR006162">
    <property type="entry name" value="Ppantetheine_attach_site"/>
</dbReference>
<dbReference type="Gene3D" id="3.40.366.10">
    <property type="entry name" value="Malonyl-Coenzyme A Acyl Carrier Protein, domain 2"/>
    <property type="match status" value="1"/>
</dbReference>
<dbReference type="InterPro" id="IPR057326">
    <property type="entry name" value="KR_dom"/>
</dbReference>
<dbReference type="InterPro" id="IPR000873">
    <property type="entry name" value="AMP-dep_synth/lig_dom"/>
</dbReference>
<dbReference type="Gene3D" id="3.30.70.3290">
    <property type="match status" value="1"/>
</dbReference>
<dbReference type="Gene3D" id="3.40.50.12780">
    <property type="entry name" value="N-terminal domain of ligase-like"/>
    <property type="match status" value="1"/>
</dbReference>
<dbReference type="GO" id="GO:0004312">
    <property type="term" value="F:fatty acid synthase activity"/>
    <property type="evidence" value="ECO:0007669"/>
    <property type="project" value="TreeGrafter"/>
</dbReference>
<feature type="domain" description="PKS/mFAS DH" evidence="13">
    <location>
        <begin position="882"/>
        <end position="1212"/>
    </location>
</feature>
<sequence>MDPQQRILLEVVYEGIEAAGYSLQQLHGSSTGVFVGQMTDDYRDILYRDPDNIPQYTATGISRAILANRISYFFDWRGPSENIDTACSSSLVALHHAVQSLRSGESQLAIAAGANLILGPEMYIAESKLQMLSPTGRSRMWDADADGYARGEGFVAIVLKPLRQAIADQDHIECIIRETGVNQDGHSSTGLTVPSAVAQAALIKSTYGKCGLDYRMEQDRCQYFEAHGTGTAAGDPREAEAICNVFFPGTVDMPSTGLPEALQDTVSSHNKLYVGSIKTVIGHSEGAAGLAALIKASLAVQHAKIPPNMHFHRLNPALEPFYDPHLQVPTKLLSWPTILPGAARRASINSFGFGGTNAHAIIESWDNSSIQTEIISPCPIGPITLSAETETSLLQAIAALSKTLKTADNVDMRNLAWTMHARRSECSKKAAFSAVDKEELIRKLEAACNTGFPSTDTSDLVNESPFANETISLSNELPLRILGVFTGQGAQWPTMGAVLYAHSECFRCSIQTLDKSLSDLPDAPTWTLAEELTAPVAEWNGHLPEISQPLTTALQIALVDLLRVSGVTFAAAIGHSSGEIAALYAAGYISSVDAIRVAYYRGVYAQLALSPTTGSPGKMMAVGMAFEEAHGFCERLPFKNRISVAACNSRSSVTLSGDADAIHEAKELFDERKTFAKILKVETAYHSHHMGSCAMPYLESLRRCQIQPQSVDIEKGCAWFSSVHGLNGRSIQEPDSFRGEYWVENLVKPVLFYQAVDRAVKEAFCFDMALEVGPHPALKGPVTDTFKTLTGMNILYHGVLERGTNDLTAFADALGFIWKNVRPSALCLDLDGFMQACSSSNVGHPHLLTSPRLPSYSWDHHEPLFKESHQSRCWRKQERPVHELLGRVVSHGHADHLEMHWRVILKLSEVKWLRGHQFQHQVLFPATGYVSMAIEAARFLAAEMDQLPRVKLIELRDLKYHKAMSLDEQSFPSGVEVHFIIRVVRRDSKHIVAEYSCHSGDADAGTSPEIDKLEHTNFTGIASVMVGDSSHSSNQLPSRIAPNLPLSSVETKRFYAWASSIGLQYSGDFLADSIKRRLNIASVWMKRLGNTNSNLLVHPATLDVAFHGVFAAYTFPNDGRMRLPYLPSSIDVVRVNMPSEPWEATTGFIGYPGACKHERAGLVADCYIQEINSDSSAICGDVDVYCASASCHHPEIQVQGLTCSVLTKPTSRDDRKIFARNIWMRDISAGLTPEDMPPVKASILHGGGLYDIYERTAYFFLRDICRQVKEEEVKDMEWHFQCLMDWALFHVLPTVEAGNHPRVRAEWSSDDYDSIMKWKQQYPHDVDLEVLHALGHSLPAIIRGTLPILQTMMEDDRLGRLYKEGSGCPQANHILGSLIGQLSHRYPRMRILEVGAGTGAATAAALKHLGQQGAFDSYTFTDVSPGFFESARDTFSSYRGKMRYHVLDIERSPTAQELEAHSFDLIIASNVLHATRSLADTLANCRELLRPGGHLIILEFTGNALYLQFLFSALPGWWLGRDDGRKYHPTIPESQWDTNLRKSGFSGIDYVARDCEDSSKYVFSVMVSQAMDERVDLLRQPLSMRMGEASGVLEARVDNFVVIGDHTSSRLTELACKIQLILTPFASRSCVITDWERLGNANLSPRSAVICLYELEHAVLDSNETTEMHFRAIQSICNTAGYILWATRGCRADEPLTNMMVGAGRSIMMESSHISMQFVDAASSRTDPVVFPEMLLRMILLDLPEFKDVLWSNETETAIDDGRLYIPRVLLDDELNCRINSGSRRIERSIPLASTVVEVTQDNDGSRVFEDILTDHNFGDHAKKELVKIKVHKSSLLTLSTLDSDPVYICFGWTPEANQSVVAVSPTNASTLKLPPSQVIKWQGNKSLRRLLATLICESLFTDVTKAIWLHDADSEVATVALQTGSSQRIQVFLSTSTPNPASGTTYIHEHTPLRALESLIPRNVEKLVYFGVDNESVLEGVLAAFAYRIKAAVQRPRREIIRYSTVSLKYRVAKLYEVINAASNSVSGLTILEPSRTEERGAVRLSQVPQLSRDQSQNLTTVIDWVGEEAVPVRIQPRNTHGLFSGHKTYFLVGLTGEVGMSLIEWMTNNGARYFAIASRNPVIDAEVIKYLESKQVNIKVLALDVANKTALRLAHQDIVSTMPPIAGVANGAMVLRDKAFSSISWADFKATLQPKVDGSKNLDELFYNDSLEFFVLFSSMASFVGNPGQSNYGAANMFMASLAAQRRKRGVAASVIHLGLLLGLGHFARSLDTGSNAESQLRNKFSVTSFSETDLHAIFAEAIVSGRADSKLDPGLLMGFESNTSDNNDPDARWRRVPLFSHFSENVVSAKDVNHAYVSVQDIQSQLTSAGNLQDALVILEQAFTEKLGAVLQCSSDKVNRKMPLVAMGFDSLVAVEVRSWFLKELAVDMPILKLLGGASLEEICRDAAVSFVGFKFNKRDQDVPPGHSVATSTSFATDDQSHPTSPGEKEKMDPMVGYPTSSVHSISELEEPSTSPEILSVGSSELSPPSPPKTTYKKIGEMSHSQARLYFLHMYLDDKSTYNVGYVGEYCGRLDLDRLRKALYDVGMQHESIRSSYFIDKTSNLAVQAINEEPRIELNHKENCKTSDIQNEIDLQRHFEFDIEHGHVMKVTVLSRSTSIHQIIFLYHHIVLDGVSWFLFINDLHRAFSGHPIHRPVQQAIEMSVKEHQRRSLIYPDSDELKYWQELYRSPHEPLPLLPFSKTKSRQTLNVYGTESLSIELDHSLTRLVKETASELCVTPFHVYLCALAVFLRRLEVEDFSIGIVDSNRPDAEDAETIGYFLNMIPLRFQIKKHETFAAITQRAHDMVFAAMSRSSVPFDAILDHLRVPRSASHHPLFQTALNYRQGYTTKSPLGNGGTIKWDTSVSGTISAGNPYDLALDVSEVSGTTFLHWTTQKYMYGTEDSASMMRWYVRILEGVCQNTEVSMASCPVSNDADLRHMFSLGEGNSIEFPADWKGTLAHRIETIAAVYPQATALVDGYDHRLKYCDMMGRVHQISQHLCTNSTALVHGSYVGVLLDPGANQVCTFLAIMRLGLVYVPLDLRNPVGRLSEMVWDCRPQVLVCSNSTKEMAVRLAINIPTEVINLDDYSSLSSCKNQVEHIPEVHNVSNPNQLAIILYTSGSTGVPKGVLLSHANVLNHILIYTSLYDINDQDVILQQSSLGFDLSLGQTFTALANGGTLIIVSPSGRGDPSRLAQIMLAENVTYTLFVTSEYLSLLNYGVEFLRKCSRWRLATQLGEKLTPQLRASFRKLGLPSLKLVNAYGPTEGTIACATGFVPYAAEHDIVAQSDSLWPMPNYALVVADEQMNPLPVGFPGEILIAGAGVAIGYLNRPDEERQRFVEMNITSSSDGRQPKTRMYRTGDRGRLLEDGTLNILGRLADDGQVKIRGHRVELDEIASVIVKMAAGVVVSAAVSYRAVEDVLVAFLVYDATFSADKNDFAEKLKAMLPLPAYMCPTILVPIDSIPLNINGKQDRKAVDRLQIQLADGGRYTSALDDENALTATEMQVKEIWEEVVPTHIGQSIQRISRTSDFFQVGGNSMLVIKLRSLLQKRFGVTIPLPELFQLRTLKAMATRMQLTCTDYDSIQAPPVDMDWDSEVAGLYNGLAPHPMAGNVPSTCKVEQEPNKSEGLNVILTGATGFLGTYILQRLADNPRVDKIHCVAIRPDSTGNSRHVTVTNNKIVEWGGDLGNPRLGLSEQDFQYLAATVHTIIHNGSSVSFLKSYHTLRGSNVVSTKTICELALTHRIPVHYISSAAVAAVAPGDLGAEEALPAVSVARWTPPSNPELLDGYALSKWVSESLLERVAADHALPVWIHRPASILGEGAPGLDVMTAIVGFSRELDAVPAMDGLQVRGSFDLVGVENVAMDLVLAVLESVDSSKSLRLEGQQPKVRFVHYCGETKVCPDGLGEYLERMDGRSIGRIPMKEWLDGALEKGLSQALYDFLGGLTEGEGKVVLPAICK</sequence>
<organism evidence="14 15">
    <name type="scientific">Cytospora mali</name>
    <name type="common">Apple Valsa canker fungus</name>
    <name type="synonym">Valsa mali</name>
    <dbReference type="NCBI Taxonomy" id="578113"/>
    <lineage>
        <taxon>Eukaryota</taxon>
        <taxon>Fungi</taxon>
        <taxon>Dikarya</taxon>
        <taxon>Ascomycota</taxon>
        <taxon>Pezizomycotina</taxon>
        <taxon>Sordariomycetes</taxon>
        <taxon>Sordariomycetidae</taxon>
        <taxon>Diaporthales</taxon>
        <taxon>Cytosporaceae</taxon>
        <taxon>Cytospora</taxon>
    </lineage>
</organism>
<dbReference type="InterPro" id="IPR013968">
    <property type="entry name" value="PKS_KR"/>
</dbReference>
<dbReference type="PROSITE" id="PS50075">
    <property type="entry name" value="CARRIER"/>
    <property type="match status" value="2"/>
</dbReference>
<evidence type="ECO:0000259" key="13">
    <source>
        <dbReference type="PROSITE" id="PS52019"/>
    </source>
</evidence>
<dbReference type="Proteomes" id="UP000078559">
    <property type="component" value="Unassembled WGS sequence"/>
</dbReference>
<dbReference type="Pfam" id="PF08659">
    <property type="entry name" value="KR"/>
    <property type="match status" value="1"/>
</dbReference>
<dbReference type="InterPro" id="IPR036291">
    <property type="entry name" value="NAD(P)-bd_dom_sf"/>
</dbReference>
<dbReference type="GO" id="GO:0016491">
    <property type="term" value="F:oxidoreductase activity"/>
    <property type="evidence" value="ECO:0007669"/>
    <property type="project" value="UniProtKB-KW"/>
</dbReference>
<feature type="compositionally biased region" description="Polar residues" evidence="10">
    <location>
        <begin position="2515"/>
        <end position="2529"/>
    </location>
</feature>
<feature type="domain" description="Carrier" evidence="11">
    <location>
        <begin position="2377"/>
        <end position="2454"/>
    </location>
</feature>
<dbReference type="PANTHER" id="PTHR43775">
    <property type="entry name" value="FATTY ACID SYNTHASE"/>
    <property type="match status" value="1"/>
</dbReference>
<dbReference type="OrthoDB" id="416786at2759"/>
<evidence type="ECO:0000256" key="10">
    <source>
        <dbReference type="SAM" id="MobiDB-lite"/>
    </source>
</evidence>
<evidence type="ECO:0000259" key="12">
    <source>
        <dbReference type="PROSITE" id="PS52004"/>
    </source>
</evidence>
<dbReference type="InterPro" id="IPR001227">
    <property type="entry name" value="Ac_transferase_dom_sf"/>
</dbReference>
<dbReference type="InterPro" id="IPR049900">
    <property type="entry name" value="PKS_mFAS_DH"/>
</dbReference>
<feature type="domain" description="Carrier" evidence="11">
    <location>
        <begin position="3542"/>
        <end position="3623"/>
    </location>
</feature>
<dbReference type="PANTHER" id="PTHR43775:SF20">
    <property type="entry name" value="HYBRID PKS-NRPS SYNTHETASE APDA"/>
    <property type="match status" value="1"/>
</dbReference>
<dbReference type="InterPro" id="IPR036736">
    <property type="entry name" value="ACP-like_sf"/>
</dbReference>
<dbReference type="InterPro" id="IPR001242">
    <property type="entry name" value="Condensation_dom"/>
</dbReference>
<dbReference type="SUPFAM" id="SSF55048">
    <property type="entry name" value="Probable ACP-binding domain of malonyl-CoA ACP transacylase"/>
    <property type="match status" value="1"/>
</dbReference>
<dbReference type="InterPro" id="IPR023213">
    <property type="entry name" value="CAT-like_dom_sf"/>
</dbReference>
<evidence type="ECO:0000256" key="1">
    <source>
        <dbReference type="ARBA" id="ARBA00022450"/>
    </source>
</evidence>
<dbReference type="SMART" id="SM00822">
    <property type="entry name" value="PKS_KR"/>
    <property type="match status" value="1"/>
</dbReference>
<evidence type="ECO:0000256" key="3">
    <source>
        <dbReference type="ARBA" id="ARBA00022598"/>
    </source>
</evidence>
<dbReference type="GO" id="GO:0008168">
    <property type="term" value="F:methyltransferase activity"/>
    <property type="evidence" value="ECO:0007669"/>
    <property type="project" value="UniProtKB-KW"/>
</dbReference>
<dbReference type="GO" id="GO:0032259">
    <property type="term" value="P:methylation"/>
    <property type="evidence" value="ECO:0007669"/>
    <property type="project" value="UniProtKB-KW"/>
</dbReference>
<evidence type="ECO:0000313" key="14">
    <source>
        <dbReference type="EMBL" id="KUI64258.1"/>
    </source>
</evidence>
<dbReference type="GO" id="GO:0004315">
    <property type="term" value="F:3-oxoacyl-[acyl-carrier-protein] synthase activity"/>
    <property type="evidence" value="ECO:0007669"/>
    <property type="project" value="InterPro"/>
</dbReference>
<dbReference type="Pfam" id="PF02801">
    <property type="entry name" value="Ketoacyl-synt_C"/>
    <property type="match status" value="2"/>
</dbReference>
<dbReference type="InterPro" id="IPR045851">
    <property type="entry name" value="AMP-bd_C_sf"/>
</dbReference>
<dbReference type="SMART" id="SM00826">
    <property type="entry name" value="PKS_DH"/>
    <property type="match status" value="1"/>
</dbReference>
<dbReference type="EMBL" id="KN796126">
    <property type="protein sequence ID" value="KUI64258.1"/>
    <property type="molecule type" value="Genomic_DNA"/>
</dbReference>
<dbReference type="SMART" id="SM00825">
    <property type="entry name" value="PKS_KS"/>
    <property type="match status" value="1"/>
</dbReference>
<dbReference type="CDD" id="cd00833">
    <property type="entry name" value="PKS"/>
    <property type="match status" value="1"/>
</dbReference>
<dbReference type="Pfam" id="PF00668">
    <property type="entry name" value="Condensation"/>
    <property type="match status" value="1"/>
</dbReference>
<evidence type="ECO:0000256" key="2">
    <source>
        <dbReference type="ARBA" id="ARBA00022553"/>
    </source>
</evidence>
<name>A0A194VJV6_CYTMA</name>
<dbReference type="InterPro" id="IPR009081">
    <property type="entry name" value="PP-bd_ACP"/>
</dbReference>
<feature type="active site" description="Proton acceptor; for dehydratase activity" evidence="9">
    <location>
        <position position="916"/>
    </location>
</feature>
<protein>
    <submittedName>
        <fullName evidence="14">Nonribosomal peptide synthetase 14</fullName>
    </submittedName>
</protein>
<keyword evidence="2" id="KW-0597">Phosphoprotein</keyword>
<dbReference type="InterPro" id="IPR016036">
    <property type="entry name" value="Malonyl_transacylase_ACP-bd"/>
</dbReference>
<dbReference type="InterPro" id="IPR050091">
    <property type="entry name" value="PKS_NRPS_Biosynth_Enz"/>
</dbReference>
<dbReference type="InterPro" id="IPR013217">
    <property type="entry name" value="Methyltransf_12"/>
</dbReference>
<dbReference type="Pfam" id="PF07993">
    <property type="entry name" value="NAD_binding_4"/>
    <property type="match status" value="1"/>
</dbReference>
<dbReference type="Pfam" id="PF16197">
    <property type="entry name" value="KAsynt_C_assoc"/>
    <property type="match status" value="1"/>
</dbReference>
<keyword evidence="5" id="KW-0808">Transferase</keyword>
<evidence type="ECO:0000256" key="9">
    <source>
        <dbReference type="PROSITE-ProRule" id="PRU01363"/>
    </source>
</evidence>
<evidence type="ECO:0000256" key="7">
    <source>
        <dbReference type="ARBA" id="ARBA00023002"/>
    </source>
</evidence>
<dbReference type="InterPro" id="IPR014030">
    <property type="entry name" value="Ketoacyl_synth_N"/>
</dbReference>
<dbReference type="Gene3D" id="3.30.559.30">
    <property type="entry name" value="Nonribosomal peptide synthetase, condensation domain"/>
    <property type="match status" value="1"/>
</dbReference>
<feature type="compositionally biased region" description="Polar residues" evidence="10">
    <location>
        <begin position="2472"/>
        <end position="2487"/>
    </location>
</feature>
<dbReference type="CDD" id="cd05930">
    <property type="entry name" value="A_NRPS"/>
    <property type="match status" value="1"/>
</dbReference>
<dbReference type="SMR" id="A0A194VJV6"/>
<dbReference type="InterPro" id="IPR013120">
    <property type="entry name" value="FAR_NAD-bd"/>
</dbReference>
<dbReference type="Gene3D" id="3.30.559.10">
    <property type="entry name" value="Chloramphenicol acetyltransferase-like domain"/>
    <property type="match status" value="1"/>
</dbReference>
<evidence type="ECO:0000256" key="5">
    <source>
        <dbReference type="ARBA" id="ARBA00022679"/>
    </source>
</evidence>
<dbReference type="Pfam" id="PF00109">
    <property type="entry name" value="ketoacyl-synt"/>
    <property type="match status" value="1"/>
</dbReference>
<dbReference type="Gene3D" id="3.40.47.10">
    <property type="match status" value="1"/>
</dbReference>
<keyword evidence="6" id="KW-0677">Repeat</keyword>
<feature type="region of interest" description="Disordered" evidence="10">
    <location>
        <begin position="2464"/>
        <end position="2538"/>
    </location>
</feature>
<dbReference type="InterPro" id="IPR029063">
    <property type="entry name" value="SAM-dependent_MTases_sf"/>
</dbReference>
<dbReference type="GO" id="GO:0009403">
    <property type="term" value="P:toxin biosynthetic process"/>
    <property type="evidence" value="ECO:0007669"/>
    <property type="project" value="UniProtKB-ARBA"/>
</dbReference>
<feature type="active site" description="Proton donor; for dehydratase activity" evidence="9">
    <location>
        <position position="1103"/>
    </location>
</feature>
<dbReference type="InterPro" id="IPR020806">
    <property type="entry name" value="PKS_PP-bd"/>
</dbReference>
<dbReference type="SUPFAM" id="SSF51735">
    <property type="entry name" value="NAD(P)-binding Rossmann-fold domains"/>
    <property type="match status" value="2"/>
</dbReference>
<dbReference type="Gene3D" id="3.40.50.150">
    <property type="entry name" value="Vaccinia Virus protein VP39"/>
    <property type="match status" value="1"/>
</dbReference>
<dbReference type="Pfam" id="PF21089">
    <property type="entry name" value="PKS_DH_N"/>
    <property type="match status" value="1"/>
</dbReference>
<dbReference type="PROSITE" id="PS00606">
    <property type="entry name" value="KS3_1"/>
    <property type="match status" value="1"/>
</dbReference>
<dbReference type="Pfam" id="PF00501">
    <property type="entry name" value="AMP-binding"/>
    <property type="match status" value="1"/>
</dbReference>
<dbReference type="InterPro" id="IPR018201">
    <property type="entry name" value="Ketoacyl_synth_AS"/>
</dbReference>
<dbReference type="Pfam" id="PF00550">
    <property type="entry name" value="PP-binding"/>
    <property type="match status" value="2"/>
</dbReference>
<dbReference type="InterPro" id="IPR020845">
    <property type="entry name" value="AMP-binding_CS"/>
</dbReference>
<dbReference type="InterPro" id="IPR032821">
    <property type="entry name" value="PKS_assoc"/>
</dbReference>
<dbReference type="InterPro" id="IPR049551">
    <property type="entry name" value="PKS_DH_C"/>
</dbReference>
<proteinExistence type="predicted"/>
<keyword evidence="4" id="KW-0489">Methyltransferase</keyword>
<dbReference type="SMART" id="SM00827">
    <property type="entry name" value="PKS_AT"/>
    <property type="match status" value="1"/>
</dbReference>
<dbReference type="InterPro" id="IPR014031">
    <property type="entry name" value="Ketoacyl_synth_C"/>
</dbReference>
<dbReference type="GO" id="GO:0016874">
    <property type="term" value="F:ligase activity"/>
    <property type="evidence" value="ECO:0007669"/>
    <property type="project" value="UniProtKB-KW"/>
</dbReference>
<gene>
    <name evidence="14" type="ORF">VM1G_11085</name>
</gene>